<accession>A0A317AEJ1</accession>
<name>A0A317AEJ1_9PLEO</name>
<dbReference type="Proteomes" id="UP000249757">
    <property type="component" value="Unassembled WGS sequence"/>
</dbReference>
<dbReference type="EMBL" id="NRDI02000001">
    <property type="protein sequence ID" value="KAI1520630.1"/>
    <property type="molecule type" value="Genomic_DNA"/>
</dbReference>
<proteinExistence type="predicted"/>
<organism evidence="1 2">
    <name type="scientific">Pyrenophora tritici-repentis</name>
    <dbReference type="NCBI Taxonomy" id="45151"/>
    <lineage>
        <taxon>Eukaryota</taxon>
        <taxon>Fungi</taxon>
        <taxon>Dikarya</taxon>
        <taxon>Ascomycota</taxon>
        <taxon>Pezizomycotina</taxon>
        <taxon>Dothideomycetes</taxon>
        <taxon>Pleosporomycetidae</taxon>
        <taxon>Pleosporales</taxon>
        <taxon>Pleosporineae</taxon>
        <taxon>Pleosporaceae</taxon>
        <taxon>Pyrenophora</taxon>
    </lineage>
</organism>
<gene>
    <name evidence="1" type="ORF">Ptr86124_000998</name>
</gene>
<keyword evidence="2" id="KW-1185">Reference proteome</keyword>
<dbReference type="AlphaFoldDB" id="A0A317AEJ1"/>
<sequence>MSCHRRIKKPAICAKLKPAQYMAGKQYLSLFPMNAAIVNLLAQSQQSIEELHVPCGSLQRLISPKMRRLTAGFTSEHEQTSGFVEIAIATPELESLTLVHEQDVFMYDMYESIDADPIFEVVELYCDDSVNSILFEHKKVMTSQLTIQGFLPPSFPSTIFDMSKLTKLAFFDCIFPFAVNFCCLPNLQNLTHFTLSTHDDFYILDMISLEIMLGRN</sequence>
<comment type="caution">
    <text evidence="1">The sequence shown here is derived from an EMBL/GenBank/DDBJ whole genome shotgun (WGS) entry which is preliminary data.</text>
</comment>
<evidence type="ECO:0000313" key="1">
    <source>
        <dbReference type="EMBL" id="KAI1520630.1"/>
    </source>
</evidence>
<evidence type="ECO:0000313" key="2">
    <source>
        <dbReference type="Proteomes" id="UP000249757"/>
    </source>
</evidence>
<protein>
    <submittedName>
        <fullName evidence="1">Uncharacterized protein</fullName>
    </submittedName>
</protein>
<reference evidence="2" key="1">
    <citation type="journal article" date="2022" name="Microb. Genom.">
        <title>A global pangenome for the wheat fungal pathogen Pyrenophora tritici-repentis and prediction of effector protein structural homology.</title>
        <authorList>
            <person name="Moolhuijzen P.M."/>
            <person name="See P.T."/>
            <person name="Shi G."/>
            <person name="Powell H.R."/>
            <person name="Cockram J."/>
            <person name="Jorgensen L.N."/>
            <person name="Benslimane H."/>
            <person name="Strelkov S.E."/>
            <person name="Turner J."/>
            <person name="Liu Z."/>
            <person name="Moffat C.S."/>
        </authorList>
    </citation>
    <scope>NUCLEOTIDE SEQUENCE [LARGE SCALE GENOMIC DNA]</scope>
</reference>